<sequence>MKQFAKVAVGFIVTVIVVIAKAEISTASSSMLYQPKLPKGNE</sequence>
<dbReference type="InterPro" id="IPR009229">
    <property type="entry name" value="AgrD"/>
</dbReference>
<protein>
    <submittedName>
        <fullName evidence="1">Cyclic lactone autoinducer peptide</fullName>
    </submittedName>
</protein>
<dbReference type="RefSeq" id="WP_184664623.1">
    <property type="nucleotide sequence ID" value="NZ_JACHHB010000010.1"/>
</dbReference>
<comment type="caution">
    <text evidence="1">The sequence shown here is derived from an EMBL/GenBank/DDBJ whole genome shotgun (WGS) entry which is preliminary data.</text>
</comment>
<dbReference type="AlphaFoldDB" id="A0A840QS53"/>
<dbReference type="Proteomes" id="UP000551878">
    <property type="component" value="Unassembled WGS sequence"/>
</dbReference>
<gene>
    <name evidence="1" type="ORF">HNQ41_002389</name>
</gene>
<organism evidence="1 2">
    <name type="scientific">Texcoconibacillus texcoconensis</name>
    <dbReference type="NCBI Taxonomy" id="1095777"/>
    <lineage>
        <taxon>Bacteria</taxon>
        <taxon>Bacillati</taxon>
        <taxon>Bacillota</taxon>
        <taxon>Bacilli</taxon>
        <taxon>Bacillales</taxon>
        <taxon>Bacillaceae</taxon>
        <taxon>Texcoconibacillus</taxon>
    </lineage>
</organism>
<accession>A0A840QS53</accession>
<name>A0A840QS53_9BACI</name>
<dbReference type="NCBIfam" id="TIGR04223">
    <property type="entry name" value="quorum_AgrD"/>
    <property type="match status" value="1"/>
</dbReference>
<reference evidence="1 2" key="1">
    <citation type="submission" date="2020-08" db="EMBL/GenBank/DDBJ databases">
        <title>Genomic Encyclopedia of Type Strains, Phase IV (KMG-IV): sequencing the most valuable type-strain genomes for metagenomic binning, comparative biology and taxonomic classification.</title>
        <authorList>
            <person name="Goeker M."/>
        </authorList>
    </citation>
    <scope>NUCLEOTIDE SEQUENCE [LARGE SCALE GENOMIC DNA]</scope>
    <source>
        <strain evidence="1 2">DSM 24696</strain>
    </source>
</reference>
<keyword evidence="2" id="KW-1185">Reference proteome</keyword>
<dbReference type="EMBL" id="JACHHB010000010">
    <property type="protein sequence ID" value="MBB5174195.1"/>
    <property type="molecule type" value="Genomic_DNA"/>
</dbReference>
<evidence type="ECO:0000313" key="1">
    <source>
        <dbReference type="EMBL" id="MBB5174195.1"/>
    </source>
</evidence>
<proteinExistence type="predicted"/>
<evidence type="ECO:0000313" key="2">
    <source>
        <dbReference type="Proteomes" id="UP000551878"/>
    </source>
</evidence>